<dbReference type="PROSITE" id="PS50943">
    <property type="entry name" value="HTH_CROC1"/>
    <property type="match status" value="1"/>
</dbReference>
<dbReference type="Proteomes" id="UP000298234">
    <property type="component" value="Unassembled WGS sequence"/>
</dbReference>
<dbReference type="SMART" id="SM00530">
    <property type="entry name" value="HTH_XRE"/>
    <property type="match status" value="1"/>
</dbReference>
<evidence type="ECO:0000313" key="3">
    <source>
        <dbReference type="Proteomes" id="UP000298234"/>
    </source>
</evidence>
<sequence>MQEDTRDVRYAIHCGTCGYRGDTRRPDGTYHGEAVLCPRCGEATGLEWDESEALAGLTPGFAGDPLGAGATRPADKGAAPTAEALRQLRLRHGRTQVDVAACVGVTERQVQRWEAGQGSMPIASWQLLRRVWGTRFTEDFAPAPGPMTRGSYGQRDDRRATIERGDVVELWPHIGPRLRAIVTAVSSGASRRAREDDGYRAIVVEFVDAPGAAGFPGFCLGE</sequence>
<dbReference type="EMBL" id="SNSQ01000127">
    <property type="protein sequence ID" value="TEU31309.1"/>
    <property type="molecule type" value="Genomic_DNA"/>
</dbReference>
<dbReference type="CDD" id="cd00093">
    <property type="entry name" value="HTH_XRE"/>
    <property type="match status" value="1"/>
</dbReference>
<dbReference type="Pfam" id="PF01381">
    <property type="entry name" value="HTH_3"/>
    <property type="match status" value="1"/>
</dbReference>
<name>A0AAX2RA15_BURCE</name>
<dbReference type="SUPFAM" id="SSF47413">
    <property type="entry name" value="lambda repressor-like DNA-binding domains"/>
    <property type="match status" value="1"/>
</dbReference>
<feature type="non-terminal residue" evidence="2">
    <location>
        <position position="222"/>
    </location>
</feature>
<feature type="domain" description="HTH cro/C1-type" evidence="1">
    <location>
        <begin position="85"/>
        <end position="140"/>
    </location>
</feature>
<evidence type="ECO:0000259" key="1">
    <source>
        <dbReference type="PROSITE" id="PS50943"/>
    </source>
</evidence>
<dbReference type="InterPro" id="IPR010982">
    <property type="entry name" value="Lambda_DNA-bd_dom_sf"/>
</dbReference>
<dbReference type="RefSeq" id="WP_134321287.1">
    <property type="nucleotide sequence ID" value="NZ_SNSQ01000127.1"/>
</dbReference>
<reference evidence="2 3" key="1">
    <citation type="submission" date="2019-03" db="EMBL/GenBank/DDBJ databases">
        <title>Burkholderia cepacia outbreak.</title>
        <authorList>
            <person name="Farzana R."/>
            <person name="Walsh T.R."/>
        </authorList>
    </citation>
    <scope>NUCLEOTIDE SEQUENCE [LARGE SCALE GENOMIC DNA]</scope>
    <source>
        <strain evidence="3">d13</strain>
    </source>
</reference>
<proteinExistence type="predicted"/>
<gene>
    <name evidence="2" type="ORF">E3D37_45240</name>
</gene>
<dbReference type="Gene3D" id="1.10.260.40">
    <property type="entry name" value="lambda repressor-like DNA-binding domains"/>
    <property type="match status" value="1"/>
</dbReference>
<organism evidence="2 3">
    <name type="scientific">Burkholderia cepacia</name>
    <name type="common">Pseudomonas cepacia</name>
    <dbReference type="NCBI Taxonomy" id="292"/>
    <lineage>
        <taxon>Bacteria</taxon>
        <taxon>Pseudomonadati</taxon>
        <taxon>Pseudomonadota</taxon>
        <taxon>Betaproteobacteria</taxon>
        <taxon>Burkholderiales</taxon>
        <taxon>Burkholderiaceae</taxon>
        <taxon>Burkholderia</taxon>
        <taxon>Burkholderia cepacia complex</taxon>
    </lineage>
</organism>
<protein>
    <submittedName>
        <fullName evidence="2">Helix-turn-helix domain-containing protein</fullName>
    </submittedName>
</protein>
<comment type="caution">
    <text evidence="2">The sequence shown here is derived from an EMBL/GenBank/DDBJ whole genome shotgun (WGS) entry which is preliminary data.</text>
</comment>
<evidence type="ECO:0000313" key="2">
    <source>
        <dbReference type="EMBL" id="TEU31309.1"/>
    </source>
</evidence>
<dbReference type="InterPro" id="IPR001387">
    <property type="entry name" value="Cro/C1-type_HTH"/>
</dbReference>
<dbReference type="AlphaFoldDB" id="A0AAX2RA15"/>
<accession>A0AAX2RA15</accession>
<dbReference type="GO" id="GO:0003677">
    <property type="term" value="F:DNA binding"/>
    <property type="evidence" value="ECO:0007669"/>
    <property type="project" value="InterPro"/>
</dbReference>